<proteinExistence type="predicted"/>
<dbReference type="AlphaFoldDB" id="A0AAV4TV17"/>
<keyword evidence="2" id="KW-1185">Reference proteome</keyword>
<organism evidence="1 2">
    <name type="scientific">Caerostris darwini</name>
    <dbReference type="NCBI Taxonomy" id="1538125"/>
    <lineage>
        <taxon>Eukaryota</taxon>
        <taxon>Metazoa</taxon>
        <taxon>Ecdysozoa</taxon>
        <taxon>Arthropoda</taxon>
        <taxon>Chelicerata</taxon>
        <taxon>Arachnida</taxon>
        <taxon>Araneae</taxon>
        <taxon>Araneomorphae</taxon>
        <taxon>Entelegynae</taxon>
        <taxon>Araneoidea</taxon>
        <taxon>Araneidae</taxon>
        <taxon>Caerostris</taxon>
    </lineage>
</organism>
<sequence length="143" mass="16406">MRRIYSALEIPDWFGCVMEPKAHHNQSWGNHHFATSSNVSPGFHENVLRCQQCYPDENDCNDKVIFLCGSRSSCRIQFNKFKPLPRSRQWILKPLGSAIVGRVDVVWLKPVPLTNWTSLADLIRKRVSPPSKPHGDGYFDDLV</sequence>
<gene>
    <name evidence="1" type="ORF">CDAR_454771</name>
</gene>
<name>A0AAV4TV17_9ARAC</name>
<dbReference type="Proteomes" id="UP001054837">
    <property type="component" value="Unassembled WGS sequence"/>
</dbReference>
<comment type="caution">
    <text evidence="1">The sequence shown here is derived from an EMBL/GenBank/DDBJ whole genome shotgun (WGS) entry which is preliminary data.</text>
</comment>
<evidence type="ECO:0000313" key="1">
    <source>
        <dbReference type="EMBL" id="GIY50443.1"/>
    </source>
</evidence>
<accession>A0AAV4TV17</accession>
<reference evidence="1 2" key="1">
    <citation type="submission" date="2021-06" db="EMBL/GenBank/DDBJ databases">
        <title>Caerostris darwini draft genome.</title>
        <authorList>
            <person name="Kono N."/>
            <person name="Arakawa K."/>
        </authorList>
    </citation>
    <scope>NUCLEOTIDE SEQUENCE [LARGE SCALE GENOMIC DNA]</scope>
</reference>
<dbReference type="EMBL" id="BPLQ01010387">
    <property type="protein sequence ID" value="GIY50443.1"/>
    <property type="molecule type" value="Genomic_DNA"/>
</dbReference>
<evidence type="ECO:0000313" key="2">
    <source>
        <dbReference type="Proteomes" id="UP001054837"/>
    </source>
</evidence>
<protein>
    <submittedName>
        <fullName evidence="1">Uncharacterized protein</fullName>
    </submittedName>
</protein>